<protein>
    <submittedName>
        <fullName evidence="2">Uncharacterized protein</fullName>
    </submittedName>
</protein>
<accession>A0ABP8FG67</accession>
<comment type="caution">
    <text evidence="2">The sequence shown here is derived from an EMBL/GenBank/DDBJ whole genome shotgun (WGS) entry which is preliminary data.</text>
</comment>
<dbReference type="EMBL" id="BAABGX010000002">
    <property type="protein sequence ID" value="GAA4303081.1"/>
    <property type="molecule type" value="Genomic_DNA"/>
</dbReference>
<feature type="transmembrane region" description="Helical" evidence="1">
    <location>
        <begin position="6"/>
        <end position="27"/>
    </location>
</feature>
<sequence length="143" mass="16605">MLKTAMANKIVDLVFFIAIIALSVFLYNEYKNQEENLNKGMIVVNFWNPSNSLPFDSTYGDYKRISLTGVKQSDSLKMAEIKDYLKGFNEKVRQINGIHIVFTGKSKYGDFIKVLDYCLQEEIDRYIPYKNNLWIPASENLIK</sequence>
<name>A0ABP8FG67_9BACT</name>
<keyword evidence="3" id="KW-1185">Reference proteome</keyword>
<keyword evidence="1" id="KW-0812">Transmembrane</keyword>
<proteinExistence type="predicted"/>
<evidence type="ECO:0000313" key="2">
    <source>
        <dbReference type="EMBL" id="GAA4303081.1"/>
    </source>
</evidence>
<evidence type="ECO:0000256" key="1">
    <source>
        <dbReference type="SAM" id="Phobius"/>
    </source>
</evidence>
<dbReference type="RefSeq" id="WP_345164345.1">
    <property type="nucleotide sequence ID" value="NZ_BAABGX010000002.1"/>
</dbReference>
<organism evidence="2 3">
    <name type="scientific">Nibribacter koreensis</name>
    <dbReference type="NCBI Taxonomy" id="1084519"/>
    <lineage>
        <taxon>Bacteria</taxon>
        <taxon>Pseudomonadati</taxon>
        <taxon>Bacteroidota</taxon>
        <taxon>Cytophagia</taxon>
        <taxon>Cytophagales</taxon>
        <taxon>Hymenobacteraceae</taxon>
        <taxon>Nibribacter</taxon>
    </lineage>
</organism>
<gene>
    <name evidence="2" type="ORF">GCM10023183_15350</name>
</gene>
<dbReference type="Proteomes" id="UP001501844">
    <property type="component" value="Unassembled WGS sequence"/>
</dbReference>
<keyword evidence="1" id="KW-0472">Membrane</keyword>
<evidence type="ECO:0000313" key="3">
    <source>
        <dbReference type="Proteomes" id="UP001501844"/>
    </source>
</evidence>
<keyword evidence="1" id="KW-1133">Transmembrane helix</keyword>
<reference evidence="3" key="1">
    <citation type="journal article" date="2019" name="Int. J. Syst. Evol. Microbiol.">
        <title>The Global Catalogue of Microorganisms (GCM) 10K type strain sequencing project: providing services to taxonomists for standard genome sequencing and annotation.</title>
        <authorList>
            <consortium name="The Broad Institute Genomics Platform"/>
            <consortium name="The Broad Institute Genome Sequencing Center for Infectious Disease"/>
            <person name="Wu L."/>
            <person name="Ma J."/>
        </authorList>
    </citation>
    <scope>NUCLEOTIDE SEQUENCE [LARGE SCALE GENOMIC DNA]</scope>
    <source>
        <strain evidence="3">JCM 17917</strain>
    </source>
</reference>